<dbReference type="InterPro" id="IPR000531">
    <property type="entry name" value="Beta-barrel_TonB"/>
</dbReference>
<dbReference type="Gene3D" id="2.40.170.20">
    <property type="entry name" value="TonB-dependent receptor, beta-barrel domain"/>
    <property type="match status" value="1"/>
</dbReference>
<evidence type="ECO:0000259" key="14">
    <source>
        <dbReference type="Pfam" id="PF07715"/>
    </source>
</evidence>
<dbReference type="AlphaFoldDB" id="A0AAW7YVX6"/>
<keyword evidence="6" id="KW-0732">Signal</keyword>
<dbReference type="SUPFAM" id="SSF56935">
    <property type="entry name" value="Porins"/>
    <property type="match status" value="1"/>
</dbReference>
<keyword evidence="9 16" id="KW-0675">Receptor</keyword>
<dbReference type="PROSITE" id="PS52016">
    <property type="entry name" value="TONB_DEPENDENT_REC_3"/>
    <property type="match status" value="1"/>
</dbReference>
<keyword evidence="10 11" id="KW-0998">Cell outer membrane</keyword>
<dbReference type="CDD" id="cd01347">
    <property type="entry name" value="ligand_gated_channel"/>
    <property type="match status" value="1"/>
</dbReference>
<protein>
    <submittedName>
        <fullName evidence="16">TonB-dependent receptor</fullName>
    </submittedName>
</protein>
<dbReference type="InterPro" id="IPR036942">
    <property type="entry name" value="Beta-barrel_TonB_sf"/>
</dbReference>
<feature type="domain" description="TonB-dependent receptor-like beta-barrel" evidence="13">
    <location>
        <begin position="216"/>
        <end position="590"/>
    </location>
</feature>
<dbReference type="Proteomes" id="UP000056750">
    <property type="component" value="Chromosome"/>
</dbReference>
<evidence type="ECO:0000256" key="12">
    <source>
        <dbReference type="RuleBase" id="RU003357"/>
    </source>
</evidence>
<dbReference type="PANTHER" id="PTHR30069:SF29">
    <property type="entry name" value="HEMOGLOBIN AND HEMOGLOBIN-HAPTOGLOBIN-BINDING PROTEIN 1-RELATED"/>
    <property type="match status" value="1"/>
</dbReference>
<dbReference type="Gene3D" id="2.170.130.10">
    <property type="entry name" value="TonB-dependent receptor, plug domain"/>
    <property type="match status" value="1"/>
</dbReference>
<evidence type="ECO:0000256" key="7">
    <source>
        <dbReference type="ARBA" id="ARBA00023077"/>
    </source>
</evidence>
<evidence type="ECO:0000256" key="9">
    <source>
        <dbReference type="ARBA" id="ARBA00023170"/>
    </source>
</evidence>
<accession>A0AAW7YVX6</accession>
<evidence type="ECO:0000256" key="2">
    <source>
        <dbReference type="ARBA" id="ARBA00008143"/>
    </source>
</evidence>
<keyword evidence="5 11" id="KW-0812">Transmembrane</keyword>
<dbReference type="InterPro" id="IPR012910">
    <property type="entry name" value="Plug_dom"/>
</dbReference>
<name>A0AAW7YVX6_9ALTE</name>
<evidence type="ECO:0000313" key="17">
    <source>
        <dbReference type="Proteomes" id="UP000056750"/>
    </source>
</evidence>
<dbReference type="InterPro" id="IPR039426">
    <property type="entry name" value="TonB-dep_rcpt-like"/>
</dbReference>
<organism evidence="16 18">
    <name type="scientific">Alteromonas stellipolaris</name>
    <dbReference type="NCBI Taxonomy" id="233316"/>
    <lineage>
        <taxon>Bacteria</taxon>
        <taxon>Pseudomonadati</taxon>
        <taxon>Pseudomonadota</taxon>
        <taxon>Gammaproteobacteria</taxon>
        <taxon>Alteromonadales</taxon>
        <taxon>Alteromonadaceae</taxon>
        <taxon>Alteromonas/Salinimonas group</taxon>
        <taxon>Alteromonas</taxon>
    </lineage>
</organism>
<evidence type="ECO:0000256" key="3">
    <source>
        <dbReference type="ARBA" id="ARBA00022448"/>
    </source>
</evidence>
<keyword evidence="4 11" id="KW-1134">Transmembrane beta strand</keyword>
<keyword evidence="17" id="KW-1185">Reference proteome</keyword>
<evidence type="ECO:0000313" key="16">
    <source>
        <dbReference type="EMBL" id="MDO6576535.1"/>
    </source>
</evidence>
<dbReference type="PANTHER" id="PTHR30069">
    <property type="entry name" value="TONB-DEPENDENT OUTER MEMBRANE RECEPTOR"/>
    <property type="match status" value="1"/>
</dbReference>
<evidence type="ECO:0000256" key="6">
    <source>
        <dbReference type="ARBA" id="ARBA00022729"/>
    </source>
</evidence>
<evidence type="ECO:0000256" key="5">
    <source>
        <dbReference type="ARBA" id="ARBA00022692"/>
    </source>
</evidence>
<feature type="domain" description="TonB-dependent receptor plug" evidence="14">
    <location>
        <begin position="43"/>
        <end position="146"/>
    </location>
</feature>
<keyword evidence="8 11" id="KW-0472">Membrane</keyword>
<dbReference type="GO" id="GO:0009279">
    <property type="term" value="C:cell outer membrane"/>
    <property type="evidence" value="ECO:0007669"/>
    <property type="project" value="UniProtKB-SubCell"/>
</dbReference>
<gene>
    <name evidence="15" type="ORF">AVL57_04330</name>
    <name evidence="16" type="ORF">Q4527_03995</name>
</gene>
<evidence type="ECO:0000313" key="18">
    <source>
        <dbReference type="Proteomes" id="UP001170717"/>
    </source>
</evidence>
<reference evidence="16" key="2">
    <citation type="submission" date="2023-07" db="EMBL/GenBank/DDBJ databases">
        <title>Genome content predicts the carbon catabolic preferences of heterotrophic bacteria.</title>
        <authorList>
            <person name="Gralka M."/>
        </authorList>
    </citation>
    <scope>NUCLEOTIDE SEQUENCE</scope>
    <source>
        <strain evidence="16">F2M12</strain>
    </source>
</reference>
<sequence>MRIATSATVCLFLYCVGINANEKEDSEVIEIYGNFQPSAVSQMVSPVFVLSAQDIRSIVGSTALDVLAQVPSVTIKKSGAVQEIFLRGAETNFVIVQIDGVQVNNPLDTRGGSFDLASISKSALQRVEVIKGAQSSIYGSDAIAGVINLVTFTPGDIGTELSVGVLPKGQKVASVNVGADNLQGRFSYLDTDRQPNGDQQESLEFALQGDFVLMDNSSTRLNARYSDYKQWAYADQSGGIVYAPTNPRDEKRGELVTASVRHTHEINSWYELAAQAELYHIDDQLVSAGIAPYTNAPPTESQNQYDYYKLRWLNMMSLNSVQVTAGVDYKSEEGGASGFVSLFGTDIPTDFGIERDTLAGFIDAQWSYEALTLFSGLRHDDAEGFASENTWKVGGVYQLSKQIRFFANIGSAFKLPSLYALSNNMIGNPDLKPEQATNKDIGIEWQSDSSELNASIFFYHYKNLVDFDGQTFSLVNRSNIEGSGVELFASHQLSEDIAVEGDITYVNLDTESGEILTGRPEWQGRLAVNYQVTDNIKTIARLNYVGATESTSLYSGEFEQSDLAAFNKVDVTTTWDISNQHTLDFYVQNIFDKNYQVAVGVPGPELGVGLQLSWHTN</sequence>
<dbReference type="RefSeq" id="WP_057794008.1">
    <property type="nucleotide sequence ID" value="NZ_CAXIBE010000008.1"/>
</dbReference>
<evidence type="ECO:0000256" key="11">
    <source>
        <dbReference type="PROSITE-ProRule" id="PRU01360"/>
    </source>
</evidence>
<evidence type="ECO:0000256" key="8">
    <source>
        <dbReference type="ARBA" id="ARBA00023136"/>
    </source>
</evidence>
<evidence type="ECO:0000256" key="1">
    <source>
        <dbReference type="ARBA" id="ARBA00004571"/>
    </source>
</evidence>
<keyword evidence="3 11" id="KW-0813">Transport</keyword>
<dbReference type="GO" id="GO:0044718">
    <property type="term" value="P:siderophore transmembrane transport"/>
    <property type="evidence" value="ECO:0007669"/>
    <property type="project" value="TreeGrafter"/>
</dbReference>
<dbReference type="Proteomes" id="UP001170717">
    <property type="component" value="Unassembled WGS sequence"/>
</dbReference>
<comment type="similarity">
    <text evidence="2">Belongs to the TonB-dependent receptor family. Hemoglobin/haptoglobin binding protein subfamily.</text>
</comment>
<comment type="subcellular location">
    <subcellularLocation>
        <location evidence="1 11">Cell outer membrane</location>
        <topology evidence="1 11">Multi-pass membrane protein</topology>
    </subcellularLocation>
</comment>
<proteinExistence type="inferred from homology"/>
<keyword evidence="7 12" id="KW-0798">TonB box</keyword>
<reference evidence="15 17" key="1">
    <citation type="submission" date="2015-12" db="EMBL/GenBank/DDBJ databases">
        <title>Intraspecies pangenome expansion in the marine bacterium Alteromonas.</title>
        <authorList>
            <person name="Lopez-Perez M."/>
            <person name="Rodriguez-Valera F."/>
        </authorList>
    </citation>
    <scope>NUCLEOTIDE SEQUENCE [LARGE SCALE GENOMIC DNA]</scope>
    <source>
        <strain evidence="15 17">LMG 21861</strain>
    </source>
</reference>
<dbReference type="EMBL" id="CP013926">
    <property type="protein sequence ID" value="AMJ73269.1"/>
    <property type="molecule type" value="Genomic_DNA"/>
</dbReference>
<evidence type="ECO:0000256" key="10">
    <source>
        <dbReference type="ARBA" id="ARBA00023237"/>
    </source>
</evidence>
<dbReference type="InterPro" id="IPR037066">
    <property type="entry name" value="Plug_dom_sf"/>
</dbReference>
<dbReference type="Pfam" id="PF07715">
    <property type="entry name" value="Plug"/>
    <property type="match status" value="1"/>
</dbReference>
<dbReference type="KEGG" id="asq:AVL57_04330"/>
<evidence type="ECO:0000256" key="4">
    <source>
        <dbReference type="ARBA" id="ARBA00022452"/>
    </source>
</evidence>
<evidence type="ECO:0000259" key="13">
    <source>
        <dbReference type="Pfam" id="PF00593"/>
    </source>
</evidence>
<dbReference type="Pfam" id="PF00593">
    <property type="entry name" value="TonB_dep_Rec_b-barrel"/>
    <property type="match status" value="1"/>
</dbReference>
<dbReference type="GO" id="GO:0015344">
    <property type="term" value="F:siderophore uptake transmembrane transporter activity"/>
    <property type="evidence" value="ECO:0007669"/>
    <property type="project" value="TreeGrafter"/>
</dbReference>
<evidence type="ECO:0000313" key="15">
    <source>
        <dbReference type="EMBL" id="AMJ73269.1"/>
    </source>
</evidence>
<dbReference type="EMBL" id="JAUOQI010000002">
    <property type="protein sequence ID" value="MDO6576535.1"/>
    <property type="molecule type" value="Genomic_DNA"/>
</dbReference>